<evidence type="ECO:0000256" key="6">
    <source>
        <dbReference type="SAM" id="Phobius"/>
    </source>
</evidence>
<feature type="transmembrane region" description="Helical" evidence="6">
    <location>
        <begin position="297"/>
        <end position="318"/>
    </location>
</feature>
<keyword evidence="3 6" id="KW-0812">Transmembrane</keyword>
<keyword evidence="2" id="KW-1003">Cell membrane</keyword>
<dbReference type="PANTHER" id="PTHR47089">
    <property type="entry name" value="ABC TRANSPORTER, PERMEASE PROTEIN"/>
    <property type="match status" value="1"/>
</dbReference>
<feature type="transmembrane region" description="Helical" evidence="6">
    <location>
        <begin position="324"/>
        <end position="343"/>
    </location>
</feature>
<protein>
    <recommendedName>
        <fullName evidence="8">ABC transporter permease</fullName>
    </recommendedName>
</protein>
<dbReference type="CDD" id="cd06580">
    <property type="entry name" value="TM_PBP1_transp_TpRbsC_like"/>
    <property type="match status" value="1"/>
</dbReference>
<feature type="transmembrane region" description="Helical" evidence="6">
    <location>
        <begin position="151"/>
        <end position="170"/>
    </location>
</feature>
<organism evidence="7">
    <name type="scientific">Alloyangia sp. H15</name>
    <dbReference type="NCBI Taxonomy" id="3029062"/>
    <lineage>
        <taxon>Bacteria</taxon>
        <taxon>Pseudomonadati</taxon>
        <taxon>Pseudomonadota</taxon>
        <taxon>Alphaproteobacteria</taxon>
        <taxon>Rhodobacterales</taxon>
        <taxon>Roseobacteraceae</taxon>
        <taxon>Alloyangia</taxon>
    </lineage>
</organism>
<keyword evidence="4 6" id="KW-1133">Transmembrane helix</keyword>
<feature type="transmembrane region" description="Helical" evidence="6">
    <location>
        <begin position="241"/>
        <end position="265"/>
    </location>
</feature>
<feature type="transmembrane region" description="Helical" evidence="6">
    <location>
        <begin position="199"/>
        <end position="220"/>
    </location>
</feature>
<dbReference type="GO" id="GO:0005886">
    <property type="term" value="C:plasma membrane"/>
    <property type="evidence" value="ECO:0007669"/>
    <property type="project" value="UniProtKB-SubCell"/>
</dbReference>
<evidence type="ECO:0000256" key="3">
    <source>
        <dbReference type="ARBA" id="ARBA00022692"/>
    </source>
</evidence>
<feature type="transmembrane region" description="Helical" evidence="6">
    <location>
        <begin position="90"/>
        <end position="108"/>
    </location>
</feature>
<accession>A0AAU8AND5</accession>
<evidence type="ECO:0008006" key="8">
    <source>
        <dbReference type="Google" id="ProtNLM"/>
    </source>
</evidence>
<dbReference type="InterPro" id="IPR001851">
    <property type="entry name" value="ABC_transp_permease"/>
</dbReference>
<dbReference type="Pfam" id="PF02653">
    <property type="entry name" value="BPD_transp_2"/>
    <property type="match status" value="1"/>
</dbReference>
<proteinExistence type="predicted"/>
<feature type="transmembrane region" description="Helical" evidence="6">
    <location>
        <begin position="120"/>
        <end position="139"/>
    </location>
</feature>
<evidence type="ECO:0000313" key="7">
    <source>
        <dbReference type="EMBL" id="XCC96525.1"/>
    </source>
</evidence>
<evidence type="ECO:0000256" key="2">
    <source>
        <dbReference type="ARBA" id="ARBA00022475"/>
    </source>
</evidence>
<sequence length="353" mass="36942">MLDGALLIRRQRVPLRLSAASYLGGLVFGLALAALLLVQLGVPASALWQEFVVQTFLTSQGLGQTVTAMIPLVLVGLGTALALRVQFWNIGIEGQLWLGAMAATWVSIHDAGPEPLRLPLMLALSMLAGALWIAMPLALKLMWGVSEVISTLLLGSIAFFWVQHQLFGAWRDGTTGFPTSPTLDAAERLPLLGWGQVHAGLWLALAAVALAALVIGVTRLGFYARAVGANRRAARAAGLPVLLTVAVFVLGSGALCGLAGAVIVTGTEFRLSQSIGAGYLFSGIVIAYLARSNPLAVLVVGFLLGGLTTAGGVLKVFYGISEAMVLLVQGVVLLSVLAAQLFAEYRVVARRPA</sequence>
<dbReference type="AlphaFoldDB" id="A0AAU8AND5"/>
<feature type="transmembrane region" description="Helical" evidence="6">
    <location>
        <begin position="20"/>
        <end position="42"/>
    </location>
</feature>
<comment type="subcellular location">
    <subcellularLocation>
        <location evidence="1">Cell membrane</location>
        <topology evidence="1">Multi-pass membrane protein</topology>
    </subcellularLocation>
</comment>
<keyword evidence="5 6" id="KW-0472">Membrane</keyword>
<evidence type="ECO:0000256" key="5">
    <source>
        <dbReference type="ARBA" id="ARBA00023136"/>
    </source>
</evidence>
<evidence type="ECO:0000256" key="1">
    <source>
        <dbReference type="ARBA" id="ARBA00004651"/>
    </source>
</evidence>
<gene>
    <name evidence="7" type="ORF">PVT71_17800</name>
</gene>
<dbReference type="PANTHER" id="PTHR47089:SF1">
    <property type="entry name" value="GUANOSINE ABC TRANSPORTER PERMEASE PROTEIN NUPP"/>
    <property type="match status" value="1"/>
</dbReference>
<dbReference type="RefSeq" id="WP_353475407.1">
    <property type="nucleotide sequence ID" value="NZ_CP123385.1"/>
</dbReference>
<dbReference type="EMBL" id="CP123385">
    <property type="protein sequence ID" value="XCC96525.1"/>
    <property type="molecule type" value="Genomic_DNA"/>
</dbReference>
<feature type="transmembrane region" description="Helical" evidence="6">
    <location>
        <begin position="271"/>
        <end position="290"/>
    </location>
</feature>
<feature type="transmembrane region" description="Helical" evidence="6">
    <location>
        <begin position="62"/>
        <end position="83"/>
    </location>
</feature>
<reference evidence="7" key="1">
    <citation type="submission" date="2023-02" db="EMBL/GenBank/DDBJ databases">
        <title>Description and genomic characterization of Salipiger bruguierae sp. nov., isolated from the sediment of mangrove plant Bruguiera sexangula.</title>
        <authorList>
            <person name="Long M."/>
        </authorList>
    </citation>
    <scope>NUCLEOTIDE SEQUENCE</scope>
    <source>
        <strain evidence="7">H15</strain>
    </source>
</reference>
<dbReference type="GO" id="GO:0022857">
    <property type="term" value="F:transmembrane transporter activity"/>
    <property type="evidence" value="ECO:0007669"/>
    <property type="project" value="InterPro"/>
</dbReference>
<evidence type="ECO:0000256" key="4">
    <source>
        <dbReference type="ARBA" id="ARBA00022989"/>
    </source>
</evidence>
<name>A0AAU8AND5_9RHOB</name>